<evidence type="ECO:0000313" key="6">
    <source>
        <dbReference type="EMBL" id="RXZ68307.1"/>
    </source>
</evidence>
<dbReference type="RefSeq" id="WP_129521545.1">
    <property type="nucleotide sequence ID" value="NZ_SDPN01000029.1"/>
</dbReference>
<evidence type="ECO:0000256" key="4">
    <source>
        <dbReference type="ARBA" id="ARBA00022741"/>
    </source>
</evidence>
<evidence type="ECO:0000256" key="5">
    <source>
        <dbReference type="ARBA" id="ARBA00022801"/>
    </source>
</evidence>
<dbReference type="OrthoDB" id="4725864at2"/>
<dbReference type="InterPro" id="IPR008201">
    <property type="entry name" value="HepT-like"/>
</dbReference>
<gene>
    <name evidence="6" type="ORF">ESP51_14150</name>
</gene>
<sequence length="112" mass="12785">MTRDDPSRVKAILDDIRRFGVTAARVVTRGRERFFDPEDDDQRRIAKSVVIDLSTAAERLPASFRDAHDDVDWAGIRATRNFIAHDYTGTDDELLWRAITVEFPKILAKLGL</sequence>
<dbReference type="GO" id="GO:0016787">
    <property type="term" value="F:hydrolase activity"/>
    <property type="evidence" value="ECO:0007669"/>
    <property type="project" value="UniProtKB-KW"/>
</dbReference>
<dbReference type="AlphaFoldDB" id="A0A4Q2KU48"/>
<protein>
    <submittedName>
        <fullName evidence="6">DUF86 domain-containing protein</fullName>
    </submittedName>
</protein>
<reference evidence="6 7" key="1">
    <citation type="submission" date="2019-01" db="EMBL/GenBank/DDBJ databases">
        <title>Agromyces.</title>
        <authorList>
            <person name="Li J."/>
        </authorList>
    </citation>
    <scope>NUCLEOTIDE SEQUENCE [LARGE SCALE GENOMIC DNA]</scope>
    <source>
        <strain evidence="6 7">DSM 15934</strain>
    </source>
</reference>
<evidence type="ECO:0000256" key="1">
    <source>
        <dbReference type="ARBA" id="ARBA00022553"/>
    </source>
</evidence>
<keyword evidence="3" id="KW-0540">Nuclease</keyword>
<dbReference type="InterPro" id="IPR051813">
    <property type="entry name" value="HepT_RNase_toxin"/>
</dbReference>
<dbReference type="GO" id="GO:0110001">
    <property type="term" value="C:toxin-antitoxin complex"/>
    <property type="evidence" value="ECO:0007669"/>
    <property type="project" value="InterPro"/>
</dbReference>
<organism evidence="6 7">
    <name type="scientific">Agromyces albus</name>
    <dbReference type="NCBI Taxonomy" id="205332"/>
    <lineage>
        <taxon>Bacteria</taxon>
        <taxon>Bacillati</taxon>
        <taxon>Actinomycetota</taxon>
        <taxon>Actinomycetes</taxon>
        <taxon>Micrococcales</taxon>
        <taxon>Microbacteriaceae</taxon>
        <taxon>Agromyces</taxon>
    </lineage>
</organism>
<keyword evidence="7" id="KW-1185">Reference proteome</keyword>
<keyword evidence="2" id="KW-1277">Toxin-antitoxin system</keyword>
<comment type="caution">
    <text evidence="6">The sequence shown here is derived from an EMBL/GenBank/DDBJ whole genome shotgun (WGS) entry which is preliminary data.</text>
</comment>
<keyword evidence="5" id="KW-0378">Hydrolase</keyword>
<dbReference type="PANTHER" id="PTHR34139">
    <property type="entry name" value="UPF0331 PROTEIN MJ0127"/>
    <property type="match status" value="1"/>
</dbReference>
<proteinExistence type="predicted"/>
<dbReference type="PANTHER" id="PTHR34139:SF1">
    <property type="entry name" value="RNASE MJ1380-RELATED"/>
    <property type="match status" value="1"/>
</dbReference>
<dbReference type="GO" id="GO:0000166">
    <property type="term" value="F:nucleotide binding"/>
    <property type="evidence" value="ECO:0007669"/>
    <property type="project" value="UniProtKB-KW"/>
</dbReference>
<dbReference type="Proteomes" id="UP000293865">
    <property type="component" value="Unassembled WGS sequence"/>
</dbReference>
<evidence type="ECO:0000313" key="7">
    <source>
        <dbReference type="Proteomes" id="UP000293865"/>
    </source>
</evidence>
<dbReference type="GO" id="GO:0004540">
    <property type="term" value="F:RNA nuclease activity"/>
    <property type="evidence" value="ECO:0007669"/>
    <property type="project" value="InterPro"/>
</dbReference>
<evidence type="ECO:0000256" key="2">
    <source>
        <dbReference type="ARBA" id="ARBA00022649"/>
    </source>
</evidence>
<evidence type="ECO:0000256" key="3">
    <source>
        <dbReference type="ARBA" id="ARBA00022722"/>
    </source>
</evidence>
<name>A0A4Q2KU48_9MICO</name>
<dbReference type="EMBL" id="SDPN01000029">
    <property type="protein sequence ID" value="RXZ68307.1"/>
    <property type="molecule type" value="Genomic_DNA"/>
</dbReference>
<keyword evidence="4" id="KW-0547">Nucleotide-binding</keyword>
<dbReference type="Pfam" id="PF01934">
    <property type="entry name" value="HepT-like"/>
    <property type="match status" value="1"/>
</dbReference>
<keyword evidence="1" id="KW-0597">Phosphoprotein</keyword>
<accession>A0A4Q2KU48</accession>